<keyword evidence="1" id="KW-0812">Transmembrane</keyword>
<evidence type="ECO:0000313" key="2">
    <source>
        <dbReference type="EMBL" id="CAF1460866.1"/>
    </source>
</evidence>
<dbReference type="EMBL" id="CAJNON010001418">
    <property type="protein sequence ID" value="CAF1460866.1"/>
    <property type="molecule type" value="Genomic_DNA"/>
</dbReference>
<proteinExistence type="predicted"/>
<dbReference type="Proteomes" id="UP000663881">
    <property type="component" value="Unassembled WGS sequence"/>
</dbReference>
<evidence type="ECO:0000313" key="4">
    <source>
        <dbReference type="Proteomes" id="UP000663891"/>
    </source>
</evidence>
<dbReference type="SUPFAM" id="SSF81321">
    <property type="entry name" value="Family A G protein-coupled receptor-like"/>
    <property type="match status" value="1"/>
</dbReference>
<protein>
    <recommendedName>
        <fullName evidence="5">G-protein coupled receptors family 1 profile domain-containing protein</fullName>
    </recommendedName>
</protein>
<comment type="caution">
    <text evidence="2">The sequence shown here is derived from an EMBL/GenBank/DDBJ whole genome shotgun (WGS) entry which is preliminary data.</text>
</comment>
<keyword evidence="1" id="KW-0472">Membrane</keyword>
<accession>A0A815QCI1</accession>
<keyword evidence="1" id="KW-1133">Transmembrane helix</keyword>
<organism evidence="2 4">
    <name type="scientific">Adineta steineri</name>
    <dbReference type="NCBI Taxonomy" id="433720"/>
    <lineage>
        <taxon>Eukaryota</taxon>
        <taxon>Metazoa</taxon>
        <taxon>Spiralia</taxon>
        <taxon>Gnathifera</taxon>
        <taxon>Rotifera</taxon>
        <taxon>Eurotatoria</taxon>
        <taxon>Bdelloidea</taxon>
        <taxon>Adinetida</taxon>
        <taxon>Adinetidae</taxon>
        <taxon>Adineta</taxon>
    </lineage>
</organism>
<evidence type="ECO:0008006" key="5">
    <source>
        <dbReference type="Google" id="ProtNLM"/>
    </source>
</evidence>
<reference evidence="2" key="1">
    <citation type="submission" date="2021-02" db="EMBL/GenBank/DDBJ databases">
        <authorList>
            <person name="Nowell W R."/>
        </authorList>
    </citation>
    <scope>NUCLEOTIDE SEQUENCE</scope>
</reference>
<dbReference type="EMBL" id="CAJOAY010001536">
    <property type="protein sequence ID" value="CAF3855715.1"/>
    <property type="molecule type" value="Genomic_DNA"/>
</dbReference>
<feature type="transmembrane region" description="Helical" evidence="1">
    <location>
        <begin position="62"/>
        <end position="83"/>
    </location>
</feature>
<dbReference type="OrthoDB" id="10406078at2759"/>
<sequence length="207" mass="24110">MNAEHITSLYNARLQFGRYVAIPMFFIGFISEFLSIIVFLSLKTFRENSCAFYLLCMSLFNFIRLIFNLFPLIAVIFGIMAYRNARTLTTRVNPLVRRELDKQLTIMVLVEICVYVCTQVPYSITNGFISLSTDPDPVFVAQFNLINAITLTINILSNGNSFYTYFCVSKRFRRQAKYVLYDFYMNRCRQNQVHPNQPEGLAMNDIE</sequence>
<dbReference type="Proteomes" id="UP000663891">
    <property type="component" value="Unassembled WGS sequence"/>
</dbReference>
<feature type="transmembrane region" description="Helical" evidence="1">
    <location>
        <begin position="145"/>
        <end position="168"/>
    </location>
</feature>
<feature type="transmembrane region" description="Helical" evidence="1">
    <location>
        <begin position="20"/>
        <end position="42"/>
    </location>
</feature>
<name>A0A815QCI1_9BILA</name>
<dbReference type="Gene3D" id="1.20.1070.10">
    <property type="entry name" value="Rhodopsin 7-helix transmembrane proteins"/>
    <property type="match status" value="1"/>
</dbReference>
<dbReference type="AlphaFoldDB" id="A0A815QCI1"/>
<feature type="transmembrane region" description="Helical" evidence="1">
    <location>
        <begin position="104"/>
        <end position="125"/>
    </location>
</feature>
<evidence type="ECO:0000313" key="3">
    <source>
        <dbReference type="EMBL" id="CAF3855715.1"/>
    </source>
</evidence>
<gene>
    <name evidence="3" type="ORF">OKA104_LOCUS21752</name>
    <name evidence="2" type="ORF">VCS650_LOCUS40036</name>
</gene>
<evidence type="ECO:0000256" key="1">
    <source>
        <dbReference type="SAM" id="Phobius"/>
    </source>
</evidence>